<dbReference type="Proteomes" id="UP000051820">
    <property type="component" value="Unassembled WGS sequence"/>
</dbReference>
<keyword evidence="2" id="KW-1185">Reference proteome</keyword>
<dbReference type="eggNOG" id="COG4367">
    <property type="taxonomic scope" value="Bacteria"/>
</dbReference>
<protein>
    <recommendedName>
        <fullName evidence="3">DUF2316 family protein</fullName>
    </recommendedName>
</protein>
<gene>
    <name evidence="1" type="ORF">FD16_GL002010</name>
</gene>
<dbReference type="PATRIC" id="fig|1423807.3.peg.2062"/>
<organism evidence="1 2">
    <name type="scientific">Paucilactobacillus suebicus DSM 5007 = KCTC 3549</name>
    <dbReference type="NCBI Taxonomy" id="1423807"/>
    <lineage>
        <taxon>Bacteria</taxon>
        <taxon>Bacillati</taxon>
        <taxon>Bacillota</taxon>
        <taxon>Bacilli</taxon>
        <taxon>Lactobacillales</taxon>
        <taxon>Lactobacillaceae</taxon>
        <taxon>Paucilactobacillus</taxon>
    </lineage>
</organism>
<dbReference type="STRING" id="1423807.FD16_GL002010"/>
<comment type="caution">
    <text evidence="1">The sequence shown here is derived from an EMBL/GenBank/DDBJ whole genome shotgun (WGS) entry which is preliminary data.</text>
</comment>
<accession>A0A0R1W4T8</accession>
<dbReference type="EMBL" id="AZGF01000005">
    <property type="protein sequence ID" value="KRM12832.1"/>
    <property type="molecule type" value="Genomic_DNA"/>
</dbReference>
<evidence type="ECO:0000313" key="2">
    <source>
        <dbReference type="Proteomes" id="UP000051820"/>
    </source>
</evidence>
<dbReference type="Pfam" id="PF10078">
    <property type="entry name" value="DUF2316"/>
    <property type="match status" value="1"/>
</dbReference>
<proteinExistence type="predicted"/>
<evidence type="ECO:0000313" key="1">
    <source>
        <dbReference type="EMBL" id="KRM12832.1"/>
    </source>
</evidence>
<name>A0A0R1W4T8_9LACO</name>
<reference evidence="1 2" key="1">
    <citation type="journal article" date="2015" name="Genome Announc.">
        <title>Expanding the biotechnology potential of lactobacilli through comparative genomics of 213 strains and associated genera.</title>
        <authorList>
            <person name="Sun Z."/>
            <person name="Harris H.M."/>
            <person name="McCann A."/>
            <person name="Guo C."/>
            <person name="Argimon S."/>
            <person name="Zhang W."/>
            <person name="Yang X."/>
            <person name="Jeffery I.B."/>
            <person name="Cooney J.C."/>
            <person name="Kagawa T.F."/>
            <person name="Liu W."/>
            <person name="Song Y."/>
            <person name="Salvetti E."/>
            <person name="Wrobel A."/>
            <person name="Rasinkangas P."/>
            <person name="Parkhill J."/>
            <person name="Rea M.C."/>
            <person name="O'Sullivan O."/>
            <person name="Ritari J."/>
            <person name="Douillard F.P."/>
            <person name="Paul Ross R."/>
            <person name="Yang R."/>
            <person name="Briner A.E."/>
            <person name="Felis G.E."/>
            <person name="de Vos W.M."/>
            <person name="Barrangou R."/>
            <person name="Klaenhammer T.R."/>
            <person name="Caufield P.W."/>
            <person name="Cui Y."/>
            <person name="Zhang H."/>
            <person name="O'Toole P.W."/>
        </authorList>
    </citation>
    <scope>NUCLEOTIDE SEQUENCE [LARGE SCALE GENOMIC DNA]</scope>
    <source>
        <strain evidence="1 2">DSM 5007</strain>
    </source>
</reference>
<dbReference type="InterPro" id="IPR018757">
    <property type="entry name" value="DUF2316"/>
</dbReference>
<evidence type="ECO:0008006" key="3">
    <source>
        <dbReference type="Google" id="ProtNLM"/>
    </source>
</evidence>
<dbReference type="AlphaFoldDB" id="A0A0R1W4T8"/>
<sequence>MFMSLTHQQTIDTKNELKQNFELSGLSVNDLASALGTTTATIERTMNLDANHIEDPWIIKNYLEKKIVADGNRPVKFTALVGDYHQYWFLNSRRIEKARL</sequence>